<dbReference type="Proteomes" id="UP000051439">
    <property type="component" value="Unassembled WGS sequence"/>
</dbReference>
<dbReference type="SUPFAM" id="SSF55874">
    <property type="entry name" value="ATPase domain of HSP90 chaperone/DNA topoisomerase II/histidine kinase"/>
    <property type="match status" value="1"/>
</dbReference>
<keyword evidence="4 10" id="KW-0418">Kinase</keyword>
<keyword evidence="3" id="KW-0808">Transferase</keyword>
<feature type="domain" description="DesK/YvfT N-terminal" evidence="9">
    <location>
        <begin position="7"/>
        <end position="123"/>
    </location>
</feature>
<dbReference type="GO" id="GO:0046983">
    <property type="term" value="F:protein dimerization activity"/>
    <property type="evidence" value="ECO:0007669"/>
    <property type="project" value="InterPro"/>
</dbReference>
<keyword evidence="6" id="KW-0472">Membrane</keyword>
<comment type="catalytic activity">
    <reaction evidence="1">
        <text>ATP + protein L-histidine = ADP + protein N-phospho-L-histidine.</text>
        <dbReference type="EC" id="2.7.13.3"/>
    </reaction>
</comment>
<evidence type="ECO:0000313" key="10">
    <source>
        <dbReference type="EMBL" id="KRL22734.1"/>
    </source>
</evidence>
<feature type="transmembrane region" description="Helical" evidence="6">
    <location>
        <begin position="105"/>
        <end position="125"/>
    </location>
</feature>
<evidence type="ECO:0000256" key="5">
    <source>
        <dbReference type="ARBA" id="ARBA00023012"/>
    </source>
</evidence>
<evidence type="ECO:0000256" key="1">
    <source>
        <dbReference type="ARBA" id="ARBA00000085"/>
    </source>
</evidence>
<dbReference type="Pfam" id="PF23540">
    <property type="entry name" value="DesK_N"/>
    <property type="match status" value="1"/>
</dbReference>
<evidence type="ECO:0000313" key="11">
    <source>
        <dbReference type="Proteomes" id="UP000051439"/>
    </source>
</evidence>
<dbReference type="Gene3D" id="1.20.5.1930">
    <property type="match status" value="1"/>
</dbReference>
<evidence type="ECO:0000256" key="3">
    <source>
        <dbReference type="ARBA" id="ARBA00022679"/>
    </source>
</evidence>
<comment type="caution">
    <text evidence="10">The sequence shown here is derived from an EMBL/GenBank/DDBJ whole genome shotgun (WGS) entry which is preliminary data.</text>
</comment>
<evidence type="ECO:0000256" key="4">
    <source>
        <dbReference type="ARBA" id="ARBA00022777"/>
    </source>
</evidence>
<keyword evidence="11" id="KW-1185">Reference proteome</keyword>
<dbReference type="EMBL" id="AZEB01000004">
    <property type="protein sequence ID" value="KRL22734.1"/>
    <property type="molecule type" value="Genomic_DNA"/>
</dbReference>
<dbReference type="InterPro" id="IPR036890">
    <property type="entry name" value="HATPase_C_sf"/>
</dbReference>
<evidence type="ECO:0000259" key="9">
    <source>
        <dbReference type="Pfam" id="PF23540"/>
    </source>
</evidence>
<accession>A0A0R1NQU9</accession>
<dbReference type="InterPro" id="IPR003594">
    <property type="entry name" value="HATPase_dom"/>
</dbReference>
<dbReference type="PANTHER" id="PTHR24421">
    <property type="entry name" value="NITRATE/NITRITE SENSOR PROTEIN NARX-RELATED"/>
    <property type="match status" value="1"/>
</dbReference>
<evidence type="ECO:0000259" key="7">
    <source>
        <dbReference type="Pfam" id="PF02518"/>
    </source>
</evidence>
<dbReference type="PATRIC" id="fig|1423766.4.peg.2040"/>
<sequence length="373" mass="42360">MKFLQKNILFPKRFGFYPYFWLIWLIFPLTTLWPFNTAHKIISGILLAIFIWFYRNGYSVTKTLPLWIYGQYLLCLILTITNAWVYLTLFTAWEIGSLPLSKPKFRYYLVGYYVTLGLCFAWMATQAGANFFTADNVGNGLVMMLFEILSPLGGKSISNSYRRSQELRAQNSRYADVIKRGERERIARDLHDTLGQSFSTITVKAELASKLLEKKPDQVPAELKEIAAASRNNLQLVRQIVTGLRQLSIAEMMIEVADSLKASQIDLETINEEMTNSWPAKTQNVVAEVLREAVTNVINYSHANQLWVTFDEVNNNYQVEITDNGVGYGEVRKNAHGISGMKERATIAGGHLETKTGRNGTAIKLTLPKETDE</sequence>
<dbReference type="Pfam" id="PF07730">
    <property type="entry name" value="HisKA_3"/>
    <property type="match status" value="1"/>
</dbReference>
<protein>
    <recommendedName>
        <fullName evidence="2">histidine kinase</fullName>
        <ecNumber evidence="2">2.7.13.3</ecNumber>
    </recommendedName>
</protein>
<feature type="domain" description="Signal transduction histidine kinase subgroup 3 dimerisation and phosphoacceptor" evidence="8">
    <location>
        <begin position="182"/>
        <end position="246"/>
    </location>
</feature>
<dbReference type="InterPro" id="IPR056374">
    <property type="entry name" value="DesK/YvfT_N"/>
</dbReference>
<dbReference type="InterPro" id="IPR050482">
    <property type="entry name" value="Sensor_HK_TwoCompSys"/>
</dbReference>
<evidence type="ECO:0000259" key="8">
    <source>
        <dbReference type="Pfam" id="PF07730"/>
    </source>
</evidence>
<dbReference type="Pfam" id="PF02518">
    <property type="entry name" value="HATPase_c"/>
    <property type="match status" value="1"/>
</dbReference>
<name>A0A0R1NQU9_9LACO</name>
<evidence type="ECO:0000256" key="6">
    <source>
        <dbReference type="SAM" id="Phobius"/>
    </source>
</evidence>
<evidence type="ECO:0000256" key="2">
    <source>
        <dbReference type="ARBA" id="ARBA00012438"/>
    </source>
</evidence>
<dbReference type="GO" id="GO:0016020">
    <property type="term" value="C:membrane"/>
    <property type="evidence" value="ECO:0007669"/>
    <property type="project" value="InterPro"/>
</dbReference>
<keyword evidence="6" id="KW-1133">Transmembrane helix</keyword>
<dbReference type="EC" id="2.7.13.3" evidence="2"/>
<dbReference type="CDD" id="cd16917">
    <property type="entry name" value="HATPase_UhpB-NarQ-NarX-like"/>
    <property type="match status" value="1"/>
</dbReference>
<proteinExistence type="predicted"/>
<dbReference type="PANTHER" id="PTHR24421:SF63">
    <property type="entry name" value="SENSOR HISTIDINE KINASE DESK"/>
    <property type="match status" value="1"/>
</dbReference>
<dbReference type="Gene3D" id="3.30.565.10">
    <property type="entry name" value="Histidine kinase-like ATPase, C-terminal domain"/>
    <property type="match status" value="1"/>
</dbReference>
<dbReference type="GO" id="GO:0000155">
    <property type="term" value="F:phosphorelay sensor kinase activity"/>
    <property type="evidence" value="ECO:0007669"/>
    <property type="project" value="InterPro"/>
</dbReference>
<feature type="domain" description="Histidine kinase/HSP90-like ATPase" evidence="7">
    <location>
        <begin position="286"/>
        <end position="370"/>
    </location>
</feature>
<keyword evidence="5" id="KW-0902">Two-component regulatory system</keyword>
<feature type="transmembrane region" description="Helical" evidence="6">
    <location>
        <begin position="21"/>
        <end position="54"/>
    </location>
</feature>
<dbReference type="AlphaFoldDB" id="A0A0R1NQU9"/>
<reference evidence="10 11" key="1">
    <citation type="journal article" date="2015" name="Genome Announc.">
        <title>Expanding the biotechnology potential of lactobacilli through comparative genomics of 213 strains and associated genera.</title>
        <authorList>
            <person name="Sun Z."/>
            <person name="Harris H.M."/>
            <person name="McCann A."/>
            <person name="Guo C."/>
            <person name="Argimon S."/>
            <person name="Zhang W."/>
            <person name="Yang X."/>
            <person name="Jeffery I.B."/>
            <person name="Cooney J.C."/>
            <person name="Kagawa T.F."/>
            <person name="Liu W."/>
            <person name="Song Y."/>
            <person name="Salvetti E."/>
            <person name="Wrobel A."/>
            <person name="Rasinkangas P."/>
            <person name="Parkhill J."/>
            <person name="Rea M.C."/>
            <person name="O'Sullivan O."/>
            <person name="Ritari J."/>
            <person name="Douillard F.P."/>
            <person name="Paul Ross R."/>
            <person name="Yang R."/>
            <person name="Briner A.E."/>
            <person name="Felis G.E."/>
            <person name="de Vos W.M."/>
            <person name="Barrangou R."/>
            <person name="Klaenhammer T.R."/>
            <person name="Caufield P.W."/>
            <person name="Cui Y."/>
            <person name="Zhang H."/>
            <person name="O'Toole P.W."/>
        </authorList>
    </citation>
    <scope>NUCLEOTIDE SEQUENCE [LARGE SCALE GENOMIC DNA]</scope>
    <source>
        <strain evidence="10 11">DSM 19906</strain>
    </source>
</reference>
<dbReference type="InterPro" id="IPR011712">
    <property type="entry name" value="Sig_transdc_His_kin_sub3_dim/P"/>
</dbReference>
<gene>
    <name evidence="10" type="ORF">FC98_GL001967</name>
</gene>
<feature type="transmembrane region" description="Helical" evidence="6">
    <location>
        <begin position="66"/>
        <end position="93"/>
    </location>
</feature>
<dbReference type="RefSeq" id="WP_008855939.1">
    <property type="nucleotide sequence ID" value="NZ_AZEB01000004.1"/>
</dbReference>
<keyword evidence="6" id="KW-0812">Transmembrane</keyword>
<organism evidence="10 11">
    <name type="scientific">Lentilactobacillus kisonensis DSM 19906 = JCM 15041</name>
    <dbReference type="NCBI Taxonomy" id="1423766"/>
    <lineage>
        <taxon>Bacteria</taxon>
        <taxon>Bacillati</taxon>
        <taxon>Bacillota</taxon>
        <taxon>Bacilli</taxon>
        <taxon>Lactobacillales</taxon>
        <taxon>Lactobacillaceae</taxon>
        <taxon>Lentilactobacillus</taxon>
    </lineage>
</organism>